<comment type="similarity">
    <text evidence="4 13">Belongs to the cytochrome P450 family.</text>
</comment>
<evidence type="ECO:0000256" key="2">
    <source>
        <dbReference type="ARBA" id="ARBA00004174"/>
    </source>
</evidence>
<sequence>MELSISSALGALLAVMVVGVVMWLEGRRRQQRLFQRYGIPGPEPSSIIFGHWKDFRRSPLEVTGEWMRKYGSFFGFYIGEMPYIVVSDLEMIKECFVRQAHIFRDRMPMILEVETFNTSLVGLKGDEWRKVRTVMNPSFSGAKMKYILKIMNGCVNDMLQVLDERLAKGDTSVDMTLMAQGLTMDAISKTVLGWEQPGSQRNPEDPFVCTMRKTLIEADTPVFNAAVAFPLFRCIVPWIFPYVTYGKLFASISSRLHDVIRARRAQADTSHADTLQLMLDEQAKSKYISGAGQASSRGGCIGSGFELTDAHITSNCFIMLAAGFETTAVTLSLILDELARNPLEQEKLHAELVSAFPAGVDEDISCDQLQRLKRLDMIVSEGLRKNPPLVLFTTRLCYEERTIMGRTIPAGCRLVVPVWNIHRDSKLWPDPVKFDPERFSGDNESQRHPLSYIPFGLGPRQCLGQKLALLELKCALCKLIRKFQFSL</sequence>
<keyword evidence="14" id="KW-0812">Transmembrane</keyword>
<comment type="cofactor">
    <cofactor evidence="1 12">
        <name>heme</name>
        <dbReference type="ChEBI" id="CHEBI:30413"/>
    </cofactor>
</comment>
<dbReference type="InterPro" id="IPR036396">
    <property type="entry name" value="Cyt_P450_sf"/>
</dbReference>
<organism evidence="15">
    <name type="scientific">Amblyomma maculatum</name>
    <name type="common">Gulf Coast tick</name>
    <dbReference type="NCBI Taxonomy" id="34609"/>
    <lineage>
        <taxon>Eukaryota</taxon>
        <taxon>Metazoa</taxon>
        <taxon>Ecdysozoa</taxon>
        <taxon>Arthropoda</taxon>
        <taxon>Chelicerata</taxon>
        <taxon>Arachnida</taxon>
        <taxon>Acari</taxon>
        <taxon>Parasitiformes</taxon>
        <taxon>Ixodida</taxon>
        <taxon>Ixodoidea</taxon>
        <taxon>Ixodidae</taxon>
        <taxon>Amblyomminae</taxon>
        <taxon>Amblyomma</taxon>
    </lineage>
</organism>
<keyword evidence="5 12" id="KW-0349">Heme</keyword>
<keyword evidence="9 12" id="KW-0408">Iron</keyword>
<protein>
    <recommendedName>
        <fullName evidence="16">Cytochrome P450</fullName>
    </recommendedName>
</protein>
<reference evidence="15" key="1">
    <citation type="journal article" date="2011" name="PLoS ONE">
        <title>A deep insight into the sialotranscriptome of the gulf coast tick, Amblyomma maculatum.</title>
        <authorList>
            <person name="Karim S."/>
            <person name="Singh P."/>
            <person name="Ribeiro J.M."/>
        </authorList>
    </citation>
    <scope>NUCLEOTIDE SEQUENCE</scope>
    <source>
        <tissue evidence="15">Salivary gland</tissue>
    </source>
</reference>
<dbReference type="GO" id="GO:0016705">
    <property type="term" value="F:oxidoreductase activity, acting on paired donors, with incorporation or reduction of molecular oxygen"/>
    <property type="evidence" value="ECO:0007669"/>
    <property type="project" value="InterPro"/>
</dbReference>
<accession>G3MFI7</accession>
<dbReference type="SUPFAM" id="SSF48264">
    <property type="entry name" value="Cytochrome P450"/>
    <property type="match status" value="1"/>
</dbReference>
<keyword evidence="8 13" id="KW-0560">Oxidoreductase</keyword>
<evidence type="ECO:0000256" key="10">
    <source>
        <dbReference type="ARBA" id="ARBA00023033"/>
    </source>
</evidence>
<evidence type="ECO:0000256" key="6">
    <source>
        <dbReference type="ARBA" id="ARBA00022723"/>
    </source>
</evidence>
<keyword evidence="14" id="KW-0472">Membrane</keyword>
<name>G3MFI7_AMBMU</name>
<keyword evidence="6 12" id="KW-0479">Metal-binding</keyword>
<evidence type="ECO:0000256" key="5">
    <source>
        <dbReference type="ARBA" id="ARBA00022617"/>
    </source>
</evidence>
<dbReference type="AlphaFoldDB" id="G3MFI7"/>
<keyword evidence="14" id="KW-1133">Transmembrane helix</keyword>
<evidence type="ECO:0000256" key="3">
    <source>
        <dbReference type="ARBA" id="ARBA00004406"/>
    </source>
</evidence>
<proteinExistence type="evidence at transcript level"/>
<evidence type="ECO:0000256" key="1">
    <source>
        <dbReference type="ARBA" id="ARBA00001971"/>
    </source>
</evidence>
<dbReference type="PANTHER" id="PTHR24302:SF15">
    <property type="entry name" value="FATTY-ACID PEROXYGENASE"/>
    <property type="match status" value="1"/>
</dbReference>
<evidence type="ECO:0000256" key="4">
    <source>
        <dbReference type="ARBA" id="ARBA00010617"/>
    </source>
</evidence>
<comment type="subcellular location">
    <subcellularLocation>
        <location evidence="3">Endoplasmic reticulum membrane</location>
        <topology evidence="3">Peripheral membrane protein</topology>
    </subcellularLocation>
    <subcellularLocation>
        <location evidence="2">Microsome membrane</location>
        <topology evidence="2">Peripheral membrane protein</topology>
    </subcellularLocation>
</comment>
<dbReference type="GO" id="GO:0020037">
    <property type="term" value="F:heme binding"/>
    <property type="evidence" value="ECO:0007669"/>
    <property type="project" value="InterPro"/>
</dbReference>
<evidence type="ECO:0000256" key="13">
    <source>
        <dbReference type="RuleBase" id="RU000461"/>
    </source>
</evidence>
<dbReference type="Gene3D" id="1.10.630.10">
    <property type="entry name" value="Cytochrome P450"/>
    <property type="match status" value="1"/>
</dbReference>
<evidence type="ECO:0000256" key="8">
    <source>
        <dbReference type="ARBA" id="ARBA00023002"/>
    </source>
</evidence>
<dbReference type="PROSITE" id="PS00086">
    <property type="entry name" value="CYTOCHROME_P450"/>
    <property type="match status" value="1"/>
</dbReference>
<evidence type="ECO:0000256" key="12">
    <source>
        <dbReference type="PIRSR" id="PIRSR602401-1"/>
    </source>
</evidence>
<dbReference type="GO" id="GO:0005789">
    <property type="term" value="C:endoplasmic reticulum membrane"/>
    <property type="evidence" value="ECO:0007669"/>
    <property type="project" value="UniProtKB-SubCell"/>
</dbReference>
<dbReference type="FunFam" id="1.10.630.10:FF:000182">
    <property type="entry name" value="Cytochrome P450 3A4"/>
    <property type="match status" value="1"/>
</dbReference>
<feature type="binding site" description="axial binding residue" evidence="12">
    <location>
        <position position="462"/>
    </location>
    <ligand>
        <name>heme</name>
        <dbReference type="ChEBI" id="CHEBI:30413"/>
    </ligand>
    <ligandPart>
        <name>Fe</name>
        <dbReference type="ChEBI" id="CHEBI:18248"/>
    </ligandPart>
</feature>
<dbReference type="GO" id="GO:0005506">
    <property type="term" value="F:iron ion binding"/>
    <property type="evidence" value="ECO:0007669"/>
    <property type="project" value="InterPro"/>
</dbReference>
<dbReference type="InterPro" id="IPR050705">
    <property type="entry name" value="Cytochrome_P450_3A"/>
</dbReference>
<keyword evidence="7" id="KW-0492">Microsome</keyword>
<dbReference type="Pfam" id="PF00067">
    <property type="entry name" value="p450"/>
    <property type="match status" value="1"/>
</dbReference>
<dbReference type="InterPro" id="IPR017972">
    <property type="entry name" value="Cyt_P450_CS"/>
</dbReference>
<dbReference type="PRINTS" id="PR00385">
    <property type="entry name" value="P450"/>
</dbReference>
<dbReference type="InterPro" id="IPR001128">
    <property type="entry name" value="Cyt_P450"/>
</dbReference>
<evidence type="ECO:0000256" key="11">
    <source>
        <dbReference type="ARBA" id="ARBA00043906"/>
    </source>
</evidence>
<evidence type="ECO:0000256" key="7">
    <source>
        <dbReference type="ARBA" id="ARBA00022848"/>
    </source>
</evidence>
<feature type="transmembrane region" description="Helical" evidence="14">
    <location>
        <begin position="6"/>
        <end position="24"/>
    </location>
</feature>
<dbReference type="PRINTS" id="PR00463">
    <property type="entry name" value="EP450I"/>
</dbReference>
<feature type="non-terminal residue" evidence="15">
    <location>
        <position position="487"/>
    </location>
</feature>
<dbReference type="GO" id="GO:0008395">
    <property type="term" value="F:steroid hydroxylase activity"/>
    <property type="evidence" value="ECO:0007669"/>
    <property type="project" value="TreeGrafter"/>
</dbReference>
<dbReference type="CDD" id="cd11055">
    <property type="entry name" value="CYP3A-like"/>
    <property type="match status" value="1"/>
</dbReference>
<keyword evidence="7" id="KW-0256">Endoplasmic reticulum</keyword>
<dbReference type="EMBL" id="JO840638">
    <property type="protein sequence ID" value="AEO32255.1"/>
    <property type="molecule type" value="mRNA"/>
</dbReference>
<comment type="function">
    <text evidence="11">Cytochromes P450 are a group of heme-thiolate monooxygenases. They oxidize a variety of structurally unrelated compounds, including steroids, fatty acids, and xenobiotics.</text>
</comment>
<evidence type="ECO:0000313" key="15">
    <source>
        <dbReference type="EMBL" id="AEO32255.1"/>
    </source>
</evidence>
<evidence type="ECO:0000256" key="9">
    <source>
        <dbReference type="ARBA" id="ARBA00023004"/>
    </source>
</evidence>
<dbReference type="InterPro" id="IPR002401">
    <property type="entry name" value="Cyt_P450_E_grp-I"/>
</dbReference>
<evidence type="ECO:0008006" key="16">
    <source>
        <dbReference type="Google" id="ProtNLM"/>
    </source>
</evidence>
<evidence type="ECO:0000256" key="14">
    <source>
        <dbReference type="SAM" id="Phobius"/>
    </source>
</evidence>
<dbReference type="PANTHER" id="PTHR24302">
    <property type="entry name" value="CYTOCHROME P450 FAMILY 3"/>
    <property type="match status" value="1"/>
</dbReference>
<keyword evidence="10 13" id="KW-0503">Monooxygenase</keyword>